<sequence>MNPLIIVFHRNPLGGINPSEDPRGITHVPMLRNRTEPNYLRDRREESHRPRLLGGVLTIRAWIVFASVTAQHLRRSDVRFLRNDWRRMTLHCIRLVAGRYGGRISGSSHEGVGLPIGLDSRLDSENSDCPAVMGLVSPIVAALRAYSVPLILFSAAVFYQLVVIPNSFPQSHYDVLGVKRHGSVQDVEAAYKKLSSIRDQVDAVDFIKIRYAYELLTNPTWKRNYDIFGIEEQESVFAEAKTKYSGEKYDAVHLPLLGAADDSGALDDAIQSAISPDFLKSDISLARLILVYSSQSKCCTNLSVIWPSIVAHLEGIASTTAVELGNVQLAAYLAEKKTTGQPFFRSGIPSVVAFPPSCKNADCLARFDGPLTVDAVTDWIATDILNLPRIMYYSTETLIKVFFAKSSPHKVKVIFFSKTGERATPFLRVAAMHHRAHASFALVLWREEESSYWWSAFEVENAPAIVFLKDPGVKPVVHHGPVNNSLFSSLMEQNKHHVLPSLRSTTSHELGCDARGYSRAGEDVPSWYCVILAGRPSHELSDMRETIRRVQAALSNSDSLLSNEDQSPAAVALKDKRLTFTWLDGEAQRKYCFFYLHSETSYETCGPRRNMVDVPRIFIVRYKRNATEESALEKKKPKNPWEELFHEDPDPASQLVAKYNGTNEVNQIIEWISEIVKDGDSSELPFYRAKTPDLVPEMEDAIYRRSIGNVLSQRTWLTGRIQGLTVGLKDRLGDPRIGPILLMGALLSCGTVWLRQSQAKQPNPSNQVNPSNEAVSETTGLLHSEGSPGNKTKARRRKAPSGDRPASVTDAEPSNAKQLLSSDSDSN</sequence>
<keyword evidence="2" id="KW-1185">Reference proteome</keyword>
<gene>
    <name evidence="1" type="ORF">MLD38_039380</name>
</gene>
<dbReference type="EMBL" id="CM042891">
    <property type="protein sequence ID" value="KAI4303787.1"/>
    <property type="molecule type" value="Genomic_DNA"/>
</dbReference>
<dbReference type="Proteomes" id="UP001057402">
    <property type="component" value="Chromosome 12"/>
</dbReference>
<evidence type="ECO:0000313" key="1">
    <source>
        <dbReference type="EMBL" id="KAI4303787.1"/>
    </source>
</evidence>
<evidence type="ECO:0000313" key="2">
    <source>
        <dbReference type="Proteomes" id="UP001057402"/>
    </source>
</evidence>
<protein>
    <submittedName>
        <fullName evidence="1">Uncharacterized protein</fullName>
    </submittedName>
</protein>
<proteinExistence type="predicted"/>
<name>A0ACB9L341_9MYRT</name>
<reference evidence="2" key="1">
    <citation type="journal article" date="2023" name="Front. Plant Sci.">
        <title>Chromosomal-level genome assembly of Melastoma candidum provides insights into trichome evolution.</title>
        <authorList>
            <person name="Zhong Y."/>
            <person name="Wu W."/>
            <person name="Sun C."/>
            <person name="Zou P."/>
            <person name="Liu Y."/>
            <person name="Dai S."/>
            <person name="Zhou R."/>
        </authorList>
    </citation>
    <scope>NUCLEOTIDE SEQUENCE [LARGE SCALE GENOMIC DNA]</scope>
</reference>
<organism evidence="1 2">
    <name type="scientific">Melastoma candidum</name>
    <dbReference type="NCBI Taxonomy" id="119954"/>
    <lineage>
        <taxon>Eukaryota</taxon>
        <taxon>Viridiplantae</taxon>
        <taxon>Streptophyta</taxon>
        <taxon>Embryophyta</taxon>
        <taxon>Tracheophyta</taxon>
        <taxon>Spermatophyta</taxon>
        <taxon>Magnoliopsida</taxon>
        <taxon>eudicotyledons</taxon>
        <taxon>Gunneridae</taxon>
        <taxon>Pentapetalae</taxon>
        <taxon>rosids</taxon>
        <taxon>malvids</taxon>
        <taxon>Myrtales</taxon>
        <taxon>Melastomataceae</taxon>
        <taxon>Melastomatoideae</taxon>
        <taxon>Melastomateae</taxon>
        <taxon>Melastoma</taxon>
    </lineage>
</organism>
<accession>A0ACB9L341</accession>
<comment type="caution">
    <text evidence="1">The sequence shown here is derived from an EMBL/GenBank/DDBJ whole genome shotgun (WGS) entry which is preliminary data.</text>
</comment>